<dbReference type="Pfam" id="PF22891">
    <property type="entry name" value="KH_PNO1_2nd"/>
    <property type="match status" value="1"/>
</dbReference>
<dbReference type="AlphaFoldDB" id="A0AA88VLW1"/>
<evidence type="ECO:0000259" key="2">
    <source>
        <dbReference type="Pfam" id="PF22891"/>
    </source>
</evidence>
<keyword evidence="1" id="KW-0694">RNA-binding</keyword>
<dbReference type="EMBL" id="JAVXUP010001546">
    <property type="protein sequence ID" value="KAK3010403.1"/>
    <property type="molecule type" value="Genomic_DNA"/>
</dbReference>
<dbReference type="PANTHER" id="PTHR12826">
    <property type="entry name" value="RIBONUCLEASE Y"/>
    <property type="match status" value="1"/>
</dbReference>
<dbReference type="GO" id="GO:0003723">
    <property type="term" value="F:RNA binding"/>
    <property type="evidence" value="ECO:0007669"/>
    <property type="project" value="UniProtKB-KW"/>
</dbReference>
<organism evidence="3 4">
    <name type="scientific">Escallonia herrerae</name>
    <dbReference type="NCBI Taxonomy" id="1293975"/>
    <lineage>
        <taxon>Eukaryota</taxon>
        <taxon>Viridiplantae</taxon>
        <taxon>Streptophyta</taxon>
        <taxon>Embryophyta</taxon>
        <taxon>Tracheophyta</taxon>
        <taxon>Spermatophyta</taxon>
        <taxon>Magnoliopsida</taxon>
        <taxon>eudicotyledons</taxon>
        <taxon>Gunneridae</taxon>
        <taxon>Pentapetalae</taxon>
        <taxon>asterids</taxon>
        <taxon>campanulids</taxon>
        <taxon>Escalloniales</taxon>
        <taxon>Escalloniaceae</taxon>
        <taxon>Escallonia</taxon>
    </lineage>
</organism>
<dbReference type="GO" id="GO:0005634">
    <property type="term" value="C:nucleus"/>
    <property type="evidence" value="ECO:0007669"/>
    <property type="project" value="TreeGrafter"/>
</dbReference>
<keyword evidence="4" id="KW-1185">Reference proteome</keyword>
<dbReference type="InterPro" id="IPR036612">
    <property type="entry name" value="KH_dom_type_1_sf"/>
</dbReference>
<feature type="domain" description="PNO1 second type I KH" evidence="2">
    <location>
        <begin position="108"/>
        <end position="170"/>
    </location>
</feature>
<proteinExistence type="predicted"/>
<comment type="caution">
    <text evidence="3">The sequence shown here is derived from an EMBL/GenBank/DDBJ whole genome shotgun (WGS) entry which is preliminary data.</text>
</comment>
<dbReference type="InterPro" id="IPR055211">
    <property type="entry name" value="KH_PNO1_2nd"/>
</dbReference>
<accession>A0AA88VLW1</accession>
<dbReference type="Gene3D" id="3.30.1370.10">
    <property type="entry name" value="K Homology domain, type 1"/>
    <property type="match status" value="2"/>
</dbReference>
<dbReference type="PANTHER" id="PTHR12826:SF13">
    <property type="entry name" value="RNA-BINDING PROTEIN PNO1"/>
    <property type="match status" value="1"/>
</dbReference>
<dbReference type="SUPFAM" id="SSF54791">
    <property type="entry name" value="Eukaryotic type KH-domain (KH-domain type I)"/>
    <property type="match status" value="1"/>
</dbReference>
<protein>
    <recommendedName>
        <fullName evidence="2">PNO1 second type I KH domain-containing protein</fullName>
    </recommendedName>
</protein>
<evidence type="ECO:0000313" key="4">
    <source>
        <dbReference type="Proteomes" id="UP001188597"/>
    </source>
</evidence>
<sequence length="175" mass="19455">MECVRMYVPTVPVPRRIHVPAHRHAPLVEAWMEISTPIDKQMKVDVRMNTEARVVELMARADTDVSNLQKSADFVQAFIHGFDLRDAARLLSTGNLCMLLFVIHVKPPGHLSRAMERLADEGGETKYAIEKSTKTKIVIAGNLIHILGSYADIMIAQKCVSSLIMGSSAANDVRF</sequence>
<gene>
    <name evidence="3" type="ORF">RJ639_012890</name>
</gene>
<reference evidence="3" key="1">
    <citation type="submission" date="2022-12" db="EMBL/GenBank/DDBJ databases">
        <title>Draft genome assemblies for two species of Escallonia (Escalloniales).</title>
        <authorList>
            <person name="Chanderbali A."/>
            <person name="Dervinis C."/>
            <person name="Anghel I."/>
            <person name="Soltis D."/>
            <person name="Soltis P."/>
            <person name="Zapata F."/>
        </authorList>
    </citation>
    <scope>NUCLEOTIDE SEQUENCE</scope>
    <source>
        <strain evidence="3">UCBG64.0493</strain>
        <tissue evidence="3">Leaf</tissue>
    </source>
</reference>
<dbReference type="Proteomes" id="UP001188597">
    <property type="component" value="Unassembled WGS sequence"/>
</dbReference>
<evidence type="ECO:0000256" key="1">
    <source>
        <dbReference type="ARBA" id="ARBA00022884"/>
    </source>
</evidence>
<evidence type="ECO:0000313" key="3">
    <source>
        <dbReference type="EMBL" id="KAK3010403.1"/>
    </source>
</evidence>
<name>A0AA88VLW1_9ASTE</name>